<dbReference type="Gene3D" id="2.130.10.130">
    <property type="entry name" value="Integrin alpha, N-terminal"/>
    <property type="match status" value="2"/>
</dbReference>
<dbReference type="STRING" id="1385699.A7A78_03695"/>
<dbReference type="InterPro" id="IPR028994">
    <property type="entry name" value="Integrin_alpha_N"/>
</dbReference>
<sequence length="604" mass="65966">MSVTFQINFTLTKAFNNQSQNQTIMTKSIILFSLCAFIFFLEKIKAQSFEETTFEDITTTPSASRSANFIDVNGDGWDDIFFTNGPTAGQNNMLYINNGDNTFTTVIADDIVLDNDRSDGASFADVDNDGDLDAVVVTYGRNGVGKKNYFYRNNGDGTFEYEPSNAIGIPLTYSEMVNWIDLNNDQFLDAYITNSIVSTRNLYFENQGDGSFEPVTGLSITSETLASRSINWIDYDGDGDSDLFVANEDNTNNSLFRNDGPNIFTQITNLPITQNGKNSAGSSWADVDNDGDFDLFVANWGGQNNQLFINENGTFVEQTSSAIAAETGSSFGSAFADVDNDGDLDLLVCNAYFTGQETNSLFINDGNGIFSKDTGSALANHQGNTFGCAFGDYNNDGWLDVILANTLNENQSNSLFKNTGSGNNWIKIRCVGDPSNGSAVGAKVRIRATINGNEIWQTCQIEAASGYCSQNSFTNHFGLGDASNVSEIEVQWPSGAVETFTDIDGNNTYLVVEGNGIQLGITTQIKYGYVIYPVPAEDILVVNFPKDDINSKVEIFDLNARKVKEGTNNNAVSMEMDISHLNAGTYILKITNNDQVTSQKIIIK</sequence>
<evidence type="ECO:0000259" key="3">
    <source>
        <dbReference type="Pfam" id="PF18962"/>
    </source>
</evidence>
<dbReference type="InterPro" id="IPR013517">
    <property type="entry name" value="FG-GAP"/>
</dbReference>
<evidence type="ECO:0000313" key="4">
    <source>
        <dbReference type="EMBL" id="OAD91594.1"/>
    </source>
</evidence>
<comment type="caution">
    <text evidence="4">The sequence shown here is derived from an EMBL/GenBank/DDBJ whole genome shotgun (WGS) entry which is preliminary data.</text>
</comment>
<feature type="domain" description="Secretion system C-terminal sorting" evidence="3">
    <location>
        <begin position="531"/>
        <end position="603"/>
    </location>
</feature>
<evidence type="ECO:0000313" key="5">
    <source>
        <dbReference type="Proteomes" id="UP000077552"/>
    </source>
</evidence>
<gene>
    <name evidence="4" type="ORF">A7A78_03695</name>
</gene>
<organism evidence="4 5">
    <name type="scientific">Aequorivita soesokkakensis</name>
    <dbReference type="NCBI Taxonomy" id="1385699"/>
    <lineage>
        <taxon>Bacteria</taxon>
        <taxon>Pseudomonadati</taxon>
        <taxon>Bacteroidota</taxon>
        <taxon>Flavobacteriia</taxon>
        <taxon>Flavobacteriales</taxon>
        <taxon>Flavobacteriaceae</taxon>
        <taxon>Aequorivita</taxon>
    </lineage>
</organism>
<keyword evidence="1" id="KW-0732">Signal</keyword>
<dbReference type="InterPro" id="IPR026444">
    <property type="entry name" value="Secre_tail"/>
</dbReference>
<dbReference type="SUPFAM" id="SSF69318">
    <property type="entry name" value="Integrin alpha N-terminal domain"/>
    <property type="match status" value="1"/>
</dbReference>
<evidence type="ECO:0000259" key="2">
    <source>
        <dbReference type="Pfam" id="PF07593"/>
    </source>
</evidence>
<dbReference type="Proteomes" id="UP000077552">
    <property type="component" value="Unassembled WGS sequence"/>
</dbReference>
<feature type="domain" description="ASPIC/UnbV" evidence="2">
    <location>
        <begin position="439"/>
        <end position="509"/>
    </location>
</feature>
<dbReference type="AlphaFoldDB" id="A0A1A9LF50"/>
<dbReference type="InterPro" id="IPR027039">
    <property type="entry name" value="Crtac1"/>
</dbReference>
<dbReference type="Pfam" id="PF07593">
    <property type="entry name" value="UnbV_ASPIC"/>
    <property type="match status" value="1"/>
</dbReference>
<dbReference type="Pfam" id="PF13517">
    <property type="entry name" value="FG-GAP_3"/>
    <property type="match status" value="4"/>
</dbReference>
<name>A0A1A9LF50_9FLAO</name>
<evidence type="ECO:0008006" key="6">
    <source>
        <dbReference type="Google" id="ProtNLM"/>
    </source>
</evidence>
<dbReference type="EMBL" id="LXIE01000012">
    <property type="protein sequence ID" value="OAD91594.1"/>
    <property type="molecule type" value="Genomic_DNA"/>
</dbReference>
<protein>
    <recommendedName>
        <fullName evidence="6">ASPIC/UnbV domain-containing protein</fullName>
    </recommendedName>
</protein>
<dbReference type="Pfam" id="PF18962">
    <property type="entry name" value="Por_Secre_tail"/>
    <property type="match status" value="1"/>
</dbReference>
<proteinExistence type="predicted"/>
<dbReference type="PANTHER" id="PTHR16026">
    <property type="entry name" value="CARTILAGE ACIDIC PROTEIN 1"/>
    <property type="match status" value="1"/>
</dbReference>
<dbReference type="NCBIfam" id="TIGR04183">
    <property type="entry name" value="Por_Secre_tail"/>
    <property type="match status" value="1"/>
</dbReference>
<dbReference type="PANTHER" id="PTHR16026:SF0">
    <property type="entry name" value="CARTILAGE ACIDIC PROTEIN 1"/>
    <property type="match status" value="1"/>
</dbReference>
<evidence type="ECO:0000256" key="1">
    <source>
        <dbReference type="ARBA" id="ARBA00022729"/>
    </source>
</evidence>
<keyword evidence="5" id="KW-1185">Reference proteome</keyword>
<accession>A0A1A9LF50</accession>
<dbReference type="OrthoDB" id="9816120at2"/>
<reference evidence="4 5" key="1">
    <citation type="submission" date="2016-05" db="EMBL/GenBank/DDBJ databases">
        <title>Genome sequencing of Vitellibacter soesokkakensis RSSK-12.</title>
        <authorList>
            <person name="Thevarajoo S."/>
            <person name="Selvaratnam C."/>
            <person name="Goh K.M."/>
            <person name="Chan K.-G."/>
            <person name="Chong C.S."/>
        </authorList>
    </citation>
    <scope>NUCLEOTIDE SEQUENCE [LARGE SCALE GENOMIC DNA]</scope>
    <source>
        <strain evidence="4 5">RSSK-12</strain>
    </source>
</reference>
<dbReference type="InterPro" id="IPR011519">
    <property type="entry name" value="UnbV_ASPIC"/>
</dbReference>